<keyword evidence="11" id="KW-0449">Lipoprotein</keyword>
<keyword evidence="8 10" id="KW-0653">Protein transport</keyword>
<dbReference type="CDD" id="cd16325">
    <property type="entry name" value="LolA"/>
    <property type="match status" value="1"/>
</dbReference>
<protein>
    <recommendedName>
        <fullName evidence="4 10">Outer-membrane lipoprotein carrier protein</fullName>
    </recommendedName>
</protein>
<evidence type="ECO:0000256" key="7">
    <source>
        <dbReference type="ARBA" id="ARBA00022764"/>
    </source>
</evidence>
<feature type="chain" id="PRO_5013408537" description="Outer-membrane lipoprotein carrier protein" evidence="10">
    <location>
        <begin position="18"/>
        <end position="202"/>
    </location>
</feature>
<keyword evidence="7 10" id="KW-0574">Periplasm</keyword>
<dbReference type="InterPro" id="IPR029046">
    <property type="entry name" value="LolA/LolB/LppX"/>
</dbReference>
<dbReference type="InterPro" id="IPR004564">
    <property type="entry name" value="OM_lipoprot_carrier_LolA-like"/>
</dbReference>
<dbReference type="Pfam" id="PF03548">
    <property type="entry name" value="LolA"/>
    <property type="match status" value="1"/>
</dbReference>
<comment type="subunit">
    <text evidence="3 10">Monomer.</text>
</comment>
<sequence precursor="true">MRFIAATLMAVPLLAQAGGVESLKEFFQTTNTMRAHFHQVVTDVQGGKVQEVQGDMQLQRPGKFRWDYEQPYVQQVVGDGEKVWLYDPDLNQVTVRTMSKAIGSSPASLLAGAQDAERNFTLTALSGRNDGLEWVQAVPKAEESGFEKVLLGFSGNVLQKMELHDSFGHLTSIQFSKFERNPALNSSSFRFKVPAGADVVGE</sequence>
<reference evidence="12" key="1">
    <citation type="submission" date="2017-06" db="EMBL/GenBank/DDBJ databases">
        <authorList>
            <person name="Varghese N."/>
            <person name="Submissions S."/>
        </authorList>
    </citation>
    <scope>NUCLEOTIDE SEQUENCE [LARGE SCALE GENOMIC DNA]</scope>
    <source>
        <strain evidence="12">Ca-68</strain>
    </source>
</reference>
<evidence type="ECO:0000256" key="9">
    <source>
        <dbReference type="ARBA" id="ARBA00023186"/>
    </source>
</evidence>
<evidence type="ECO:0000256" key="10">
    <source>
        <dbReference type="HAMAP-Rule" id="MF_00240"/>
    </source>
</evidence>
<evidence type="ECO:0000256" key="1">
    <source>
        <dbReference type="ARBA" id="ARBA00004418"/>
    </source>
</evidence>
<accession>A0A238YTR0</accession>
<dbReference type="GO" id="GO:0042953">
    <property type="term" value="P:lipoprotein transport"/>
    <property type="evidence" value="ECO:0007669"/>
    <property type="project" value="InterPro"/>
</dbReference>
<dbReference type="SUPFAM" id="SSF89392">
    <property type="entry name" value="Prokaryotic lipoproteins and lipoprotein localization factors"/>
    <property type="match status" value="1"/>
</dbReference>
<evidence type="ECO:0000313" key="11">
    <source>
        <dbReference type="EMBL" id="SNR74450.1"/>
    </source>
</evidence>
<keyword evidence="12" id="KW-1185">Reference proteome</keyword>
<gene>
    <name evidence="10" type="primary">lolA</name>
    <name evidence="11" type="ORF">SAMN05192560_0832</name>
</gene>
<dbReference type="InterPro" id="IPR018323">
    <property type="entry name" value="OM_lipoprot_carrier_LolA_Pbac"/>
</dbReference>
<evidence type="ECO:0000256" key="5">
    <source>
        <dbReference type="ARBA" id="ARBA00022448"/>
    </source>
</evidence>
<dbReference type="RefSeq" id="WP_089374965.1">
    <property type="nucleotide sequence ID" value="NZ_FZOA01000003.1"/>
</dbReference>
<evidence type="ECO:0000313" key="12">
    <source>
        <dbReference type="Proteomes" id="UP000198305"/>
    </source>
</evidence>
<proteinExistence type="inferred from homology"/>
<keyword evidence="9 10" id="KW-0143">Chaperone</keyword>
<keyword evidence="6 10" id="KW-0732">Signal</keyword>
<feature type="signal peptide" evidence="10">
    <location>
        <begin position="1"/>
        <end position="17"/>
    </location>
</feature>
<evidence type="ECO:0000256" key="6">
    <source>
        <dbReference type="ARBA" id="ARBA00022729"/>
    </source>
</evidence>
<name>A0A238YTR0_9PROT</name>
<dbReference type="HAMAP" id="MF_00240">
    <property type="entry name" value="LolA"/>
    <property type="match status" value="1"/>
</dbReference>
<dbReference type="AlphaFoldDB" id="A0A238YTR0"/>
<evidence type="ECO:0000256" key="8">
    <source>
        <dbReference type="ARBA" id="ARBA00022927"/>
    </source>
</evidence>
<evidence type="ECO:0000256" key="2">
    <source>
        <dbReference type="ARBA" id="ARBA00007615"/>
    </source>
</evidence>
<dbReference type="GO" id="GO:0044874">
    <property type="term" value="P:lipoprotein localization to outer membrane"/>
    <property type="evidence" value="ECO:0007669"/>
    <property type="project" value="UniProtKB-UniRule"/>
</dbReference>
<evidence type="ECO:0000256" key="4">
    <source>
        <dbReference type="ARBA" id="ARBA00014035"/>
    </source>
</evidence>
<dbReference type="Gene3D" id="2.50.20.10">
    <property type="entry name" value="Lipoprotein localisation LolA/LolB/LppX"/>
    <property type="match status" value="1"/>
</dbReference>
<dbReference type="OrthoDB" id="9787361at2"/>
<comment type="similarity">
    <text evidence="2 10">Belongs to the LolA family.</text>
</comment>
<comment type="subcellular location">
    <subcellularLocation>
        <location evidence="1 10">Periplasm</location>
    </subcellularLocation>
</comment>
<dbReference type="NCBIfam" id="TIGR00547">
    <property type="entry name" value="lolA"/>
    <property type="match status" value="1"/>
</dbReference>
<dbReference type="PANTHER" id="PTHR35869:SF1">
    <property type="entry name" value="OUTER-MEMBRANE LIPOPROTEIN CARRIER PROTEIN"/>
    <property type="match status" value="1"/>
</dbReference>
<keyword evidence="5 10" id="KW-0813">Transport</keyword>
<dbReference type="Proteomes" id="UP000198305">
    <property type="component" value="Unassembled WGS sequence"/>
</dbReference>
<organism evidence="11 12">
    <name type="scientific">Methylobacillus rhizosphaerae</name>
    <dbReference type="NCBI Taxonomy" id="551994"/>
    <lineage>
        <taxon>Bacteria</taxon>
        <taxon>Pseudomonadati</taxon>
        <taxon>Pseudomonadota</taxon>
        <taxon>Betaproteobacteria</taxon>
        <taxon>Nitrosomonadales</taxon>
        <taxon>Methylophilaceae</taxon>
        <taxon>Methylobacillus</taxon>
    </lineage>
</organism>
<dbReference type="GO" id="GO:0042597">
    <property type="term" value="C:periplasmic space"/>
    <property type="evidence" value="ECO:0007669"/>
    <property type="project" value="UniProtKB-SubCell"/>
</dbReference>
<comment type="function">
    <text evidence="10">Participates in the translocation of lipoproteins from the inner membrane to the outer membrane. Only forms a complex with a lipoprotein if the residue after the N-terminal Cys is not an aspartate (The Asp acts as a targeting signal to indicate that the lipoprotein should stay in the inner membrane).</text>
</comment>
<dbReference type="EMBL" id="FZOA01000003">
    <property type="protein sequence ID" value="SNR74450.1"/>
    <property type="molecule type" value="Genomic_DNA"/>
</dbReference>
<evidence type="ECO:0000256" key="3">
    <source>
        <dbReference type="ARBA" id="ARBA00011245"/>
    </source>
</evidence>
<dbReference type="PANTHER" id="PTHR35869">
    <property type="entry name" value="OUTER-MEMBRANE LIPOPROTEIN CARRIER PROTEIN"/>
    <property type="match status" value="1"/>
</dbReference>